<dbReference type="OrthoDB" id="2015992at2759"/>
<dbReference type="Proteomes" id="UP000094112">
    <property type="component" value="Unassembled WGS sequence"/>
</dbReference>
<dbReference type="GO" id="GO:0046872">
    <property type="term" value="F:metal ion binding"/>
    <property type="evidence" value="ECO:0007669"/>
    <property type="project" value="UniProtKB-KW"/>
</dbReference>
<evidence type="ECO:0000256" key="5">
    <source>
        <dbReference type="ARBA" id="ARBA00038966"/>
    </source>
</evidence>
<dbReference type="NCBIfam" id="TIGR02727">
    <property type="entry name" value="MTHFS_bact"/>
    <property type="match status" value="1"/>
</dbReference>
<dbReference type="PANTHER" id="PTHR23407">
    <property type="entry name" value="ATPASE INHIBITOR/5-FORMYLTETRAHYDROFOLATE CYCLO-LIGASE"/>
    <property type="match status" value="1"/>
</dbReference>
<keyword evidence="7" id="KW-0460">Magnesium</keyword>
<accession>A0A1E3P0T0</accession>
<keyword evidence="2 6" id="KW-0547">Nucleotide-binding</keyword>
<dbReference type="InterPro" id="IPR002698">
    <property type="entry name" value="FTHF_cligase"/>
</dbReference>
<keyword evidence="3 6" id="KW-0067">ATP-binding</keyword>
<dbReference type="InterPro" id="IPR037171">
    <property type="entry name" value="NagB/RpiA_transferase-like"/>
</dbReference>
<feature type="binding site" evidence="6">
    <location>
        <position position="66"/>
    </location>
    <ligand>
        <name>substrate</name>
    </ligand>
</feature>
<dbReference type="GeneID" id="30202352"/>
<reference evidence="8 9" key="1">
    <citation type="journal article" date="2016" name="Proc. Natl. Acad. Sci. U.S.A.">
        <title>Comparative genomics of biotechnologically important yeasts.</title>
        <authorList>
            <person name="Riley R."/>
            <person name="Haridas S."/>
            <person name="Wolfe K.H."/>
            <person name="Lopes M.R."/>
            <person name="Hittinger C.T."/>
            <person name="Goeker M."/>
            <person name="Salamov A.A."/>
            <person name="Wisecaver J.H."/>
            <person name="Long T.M."/>
            <person name="Calvey C.H."/>
            <person name="Aerts A.L."/>
            <person name="Barry K.W."/>
            <person name="Choi C."/>
            <person name="Clum A."/>
            <person name="Coughlan A.Y."/>
            <person name="Deshpande S."/>
            <person name="Douglass A.P."/>
            <person name="Hanson S.J."/>
            <person name="Klenk H.-P."/>
            <person name="LaButti K.M."/>
            <person name="Lapidus A."/>
            <person name="Lindquist E.A."/>
            <person name="Lipzen A.M."/>
            <person name="Meier-Kolthoff J.P."/>
            <person name="Ohm R.A."/>
            <person name="Otillar R.P."/>
            <person name="Pangilinan J.L."/>
            <person name="Peng Y."/>
            <person name="Rokas A."/>
            <person name="Rosa C.A."/>
            <person name="Scheuner C."/>
            <person name="Sibirny A.A."/>
            <person name="Slot J.C."/>
            <person name="Stielow J.B."/>
            <person name="Sun H."/>
            <person name="Kurtzman C.P."/>
            <person name="Blackwell M."/>
            <person name="Grigoriev I.V."/>
            <person name="Jeffries T.W."/>
        </authorList>
    </citation>
    <scope>NUCLEOTIDE SEQUENCE [LARGE SCALE GENOMIC DNA]</scope>
    <source>
        <strain evidence="9">ATCC 58044 / CBS 1984 / NCYC 433 / NRRL Y-366-8</strain>
    </source>
</reference>
<comment type="cofactor">
    <cofactor evidence="7">
        <name>Mg(2+)</name>
        <dbReference type="ChEBI" id="CHEBI:18420"/>
    </cofactor>
</comment>
<evidence type="ECO:0000256" key="2">
    <source>
        <dbReference type="ARBA" id="ARBA00022741"/>
    </source>
</evidence>
<dbReference type="Pfam" id="PF01812">
    <property type="entry name" value="5-FTHF_cyc-lig"/>
    <property type="match status" value="1"/>
</dbReference>
<comment type="similarity">
    <text evidence="1 7">Belongs to the 5-formyltetrahydrofolate cyclo-ligase family.</text>
</comment>
<dbReference type="STRING" id="683960.A0A1E3P0T0"/>
<dbReference type="RefSeq" id="XP_019037734.1">
    <property type="nucleotide sequence ID" value="XM_019185106.1"/>
</dbReference>
<sequence length="226" mass="25438">MSQLNAQTLAIVAGKKLLRKQIMSKLSSLPKNVIQAQSLESFNILKNTKIFKEAKSIGVFMSMDTEIKTSYILKEAFDCGKDVYLPRIETQSQDQITLYKNGPHYVMFYQMDNYNSCINLPQVGKYKLQEPSGGVCLLNDHPYGDKGLDLLIMPGVAFTSDLNRLGHGGGFYDDFLKRYKDTYGKHPFLLGIGLGDQLVDEIPTDIHDEKLDGLIIRDKLYGNDSL</sequence>
<evidence type="ECO:0000313" key="8">
    <source>
        <dbReference type="EMBL" id="ODQ58527.1"/>
    </source>
</evidence>
<feature type="binding site" evidence="6">
    <location>
        <position position="61"/>
    </location>
    <ligand>
        <name>substrate</name>
    </ligand>
</feature>
<dbReference type="PANTHER" id="PTHR23407:SF1">
    <property type="entry name" value="5-FORMYLTETRAHYDROFOLATE CYCLO-LIGASE"/>
    <property type="match status" value="1"/>
</dbReference>
<dbReference type="SUPFAM" id="SSF100950">
    <property type="entry name" value="NagB/RpiA/CoA transferase-like"/>
    <property type="match status" value="1"/>
</dbReference>
<dbReference type="AlphaFoldDB" id="A0A1E3P0T0"/>
<keyword evidence="7" id="KW-0479">Metal-binding</keyword>
<dbReference type="GO" id="GO:0009396">
    <property type="term" value="P:folic acid-containing compound biosynthetic process"/>
    <property type="evidence" value="ECO:0007669"/>
    <property type="project" value="TreeGrafter"/>
</dbReference>
<organism evidence="8 9">
    <name type="scientific">Wickerhamomyces anomalus (strain ATCC 58044 / CBS 1984 / NCYC 433 / NRRL Y-366-8)</name>
    <name type="common">Yeast</name>
    <name type="synonym">Hansenula anomala</name>
    <dbReference type="NCBI Taxonomy" id="683960"/>
    <lineage>
        <taxon>Eukaryota</taxon>
        <taxon>Fungi</taxon>
        <taxon>Dikarya</taxon>
        <taxon>Ascomycota</taxon>
        <taxon>Saccharomycotina</taxon>
        <taxon>Saccharomycetes</taxon>
        <taxon>Phaffomycetales</taxon>
        <taxon>Wickerhamomycetaceae</taxon>
        <taxon>Wickerhamomyces</taxon>
    </lineage>
</organism>
<evidence type="ECO:0000256" key="6">
    <source>
        <dbReference type="PIRSR" id="PIRSR006806-1"/>
    </source>
</evidence>
<dbReference type="Gene3D" id="3.40.50.10420">
    <property type="entry name" value="NagB/RpiA/CoA transferase-like"/>
    <property type="match status" value="1"/>
</dbReference>
<comment type="catalytic activity">
    <reaction evidence="4 7">
        <text>(6S)-5-formyl-5,6,7,8-tetrahydrofolate + ATP = (6R)-5,10-methenyltetrahydrofolate + ADP + phosphate</text>
        <dbReference type="Rhea" id="RHEA:10488"/>
        <dbReference type="ChEBI" id="CHEBI:30616"/>
        <dbReference type="ChEBI" id="CHEBI:43474"/>
        <dbReference type="ChEBI" id="CHEBI:57455"/>
        <dbReference type="ChEBI" id="CHEBI:57457"/>
        <dbReference type="ChEBI" id="CHEBI:456216"/>
        <dbReference type="EC" id="6.3.3.2"/>
    </reaction>
</comment>
<dbReference type="EC" id="6.3.3.2" evidence="5 7"/>
<evidence type="ECO:0000256" key="7">
    <source>
        <dbReference type="RuleBase" id="RU361279"/>
    </source>
</evidence>
<dbReference type="EMBL" id="KV454212">
    <property type="protein sequence ID" value="ODQ58527.1"/>
    <property type="molecule type" value="Genomic_DNA"/>
</dbReference>
<evidence type="ECO:0000256" key="3">
    <source>
        <dbReference type="ARBA" id="ARBA00022840"/>
    </source>
</evidence>
<name>A0A1E3P0T0_WICAA</name>
<dbReference type="GO" id="GO:0005524">
    <property type="term" value="F:ATP binding"/>
    <property type="evidence" value="ECO:0007669"/>
    <property type="project" value="UniProtKB-KW"/>
</dbReference>
<dbReference type="GO" id="GO:0035999">
    <property type="term" value="P:tetrahydrofolate interconversion"/>
    <property type="evidence" value="ECO:0007669"/>
    <property type="project" value="TreeGrafter"/>
</dbReference>
<proteinExistence type="inferred from homology"/>
<protein>
    <recommendedName>
        <fullName evidence="5 7">5-formyltetrahydrofolate cyclo-ligase</fullName>
        <ecNumber evidence="5 7">6.3.3.2</ecNumber>
    </recommendedName>
</protein>
<feature type="binding site" evidence="6">
    <location>
        <begin position="164"/>
        <end position="172"/>
    </location>
    <ligand>
        <name>ATP</name>
        <dbReference type="ChEBI" id="CHEBI:30616"/>
    </ligand>
</feature>
<evidence type="ECO:0000256" key="1">
    <source>
        <dbReference type="ARBA" id="ARBA00010638"/>
    </source>
</evidence>
<dbReference type="GO" id="GO:0005739">
    <property type="term" value="C:mitochondrion"/>
    <property type="evidence" value="ECO:0007669"/>
    <property type="project" value="TreeGrafter"/>
</dbReference>
<dbReference type="GO" id="GO:0030272">
    <property type="term" value="F:5-formyltetrahydrofolate cyclo-ligase activity"/>
    <property type="evidence" value="ECO:0007669"/>
    <property type="project" value="UniProtKB-EC"/>
</dbReference>
<dbReference type="InterPro" id="IPR024185">
    <property type="entry name" value="FTHF_cligase-like_sf"/>
</dbReference>
<evidence type="ECO:0000256" key="4">
    <source>
        <dbReference type="ARBA" id="ARBA00036539"/>
    </source>
</evidence>
<dbReference type="PIRSF" id="PIRSF006806">
    <property type="entry name" value="FTHF_cligase"/>
    <property type="match status" value="1"/>
</dbReference>
<gene>
    <name evidence="8" type="ORF">WICANDRAFT_80661</name>
</gene>
<evidence type="ECO:0000313" key="9">
    <source>
        <dbReference type="Proteomes" id="UP000094112"/>
    </source>
</evidence>
<keyword evidence="9" id="KW-1185">Reference proteome</keyword>
<feature type="binding site" evidence="6">
    <location>
        <begin position="15"/>
        <end position="19"/>
    </location>
    <ligand>
        <name>ATP</name>
        <dbReference type="ChEBI" id="CHEBI:30616"/>
    </ligand>
</feature>